<evidence type="ECO:0000256" key="9">
    <source>
        <dbReference type="SAM" id="MobiDB-lite"/>
    </source>
</evidence>
<feature type="transmembrane region" description="Helical" evidence="10">
    <location>
        <begin position="304"/>
        <end position="328"/>
    </location>
</feature>
<evidence type="ECO:0000313" key="12">
    <source>
        <dbReference type="EMBL" id="RSH92215.1"/>
    </source>
</evidence>
<keyword evidence="6 10" id="KW-1133">Transmembrane helix</keyword>
<dbReference type="SUPFAM" id="SSF161093">
    <property type="entry name" value="MgtE membrane domain-like"/>
    <property type="match status" value="2"/>
</dbReference>
<dbReference type="PANTHER" id="PTHR16228">
    <property type="entry name" value="DIVALENT CATION TRANSPORTER SOLUTE CARRIER FAMILY 41"/>
    <property type="match status" value="1"/>
</dbReference>
<feature type="transmembrane region" description="Helical" evidence="10">
    <location>
        <begin position="379"/>
        <end position="401"/>
    </location>
</feature>
<dbReference type="AlphaFoldDB" id="A0A427YM96"/>
<feature type="compositionally biased region" description="Basic and acidic residues" evidence="9">
    <location>
        <begin position="156"/>
        <end position="171"/>
    </location>
</feature>
<comment type="caution">
    <text evidence="12">The sequence shown here is derived from an EMBL/GenBank/DDBJ whole genome shotgun (WGS) entry which is preliminary data.</text>
</comment>
<accession>A0A427YM96</accession>
<evidence type="ECO:0000256" key="6">
    <source>
        <dbReference type="ARBA" id="ARBA00022989"/>
    </source>
</evidence>
<feature type="compositionally biased region" description="Basic and acidic residues" evidence="9">
    <location>
        <begin position="39"/>
        <end position="50"/>
    </location>
</feature>
<feature type="compositionally biased region" description="Low complexity" evidence="9">
    <location>
        <begin position="51"/>
        <end position="69"/>
    </location>
</feature>
<dbReference type="EMBL" id="RSCD01000006">
    <property type="protein sequence ID" value="RSH92215.1"/>
    <property type="molecule type" value="Genomic_DNA"/>
</dbReference>
<evidence type="ECO:0000256" key="3">
    <source>
        <dbReference type="ARBA" id="ARBA00022448"/>
    </source>
</evidence>
<dbReference type="OrthoDB" id="666972at2759"/>
<keyword evidence="3" id="KW-0813">Transport</keyword>
<feature type="compositionally biased region" description="Low complexity" evidence="9">
    <location>
        <begin position="93"/>
        <end position="114"/>
    </location>
</feature>
<sequence length="662" mass="70894">MSPILKRDVGEQLRQARRLAAVTTGLISSADDDGSNSHLEPDDRSYHFRSLESQSSGGGTSSSRRMGIGVDDPDSQRVLAGDQWNRTTSDPFGPTSPAGTAGHAGPAGPAGPAGLVAEHNRNRDGRGKASARGKGKARDSDEEALPPRRGVWEVLDNTRDSAEEDDRRGEQDTMLPPRFKLQREAEDGGPDTARGRGQMEFEEPEHGVKHLSPLMDLRNLLLESTPSLLVSLVGLVFTGELLEHLARWRVFRRVDELFILVPMLGNLKGNLEMCLSARLGTSANIGELDHRPTRRSLLLANMTLLGLQALLISCLAAVISFVLGLITIHRLGDSPPSGVAVGGTAGNGTMIGMVPIDPGLAVGEQEWHEGYTRPGWKQLVMVLATGMGAAGISSAVLGSFMGSMVVMSRWAGIDPDNITPPVAACLGDLLTLFILALLGTALVGAMDTPIPLLAVIVMSLAAGWFTRRVMRNEWVKNVAKGGWVPLICAMLISSGTGMVLDKGVGKYRGFALLAISMTGLTGSIGAIHANRLSTLLHTNLHPASLHPRLTSQPHGLSPIRASSTLYALAFPCQAAFLLSVSWAGWIDLNLGWAGWLTFAITTAVSLSLAHFLTLFFWSKDLDPDSYTLPIHSALVDFIGQLLLMLAYELCIFQGKDVLVKDV</sequence>
<evidence type="ECO:0000256" key="2">
    <source>
        <dbReference type="ARBA" id="ARBA00009749"/>
    </source>
</evidence>
<comment type="similarity">
    <text evidence="2">Belongs to the SLC41A transporter family.</text>
</comment>
<evidence type="ECO:0000256" key="1">
    <source>
        <dbReference type="ARBA" id="ARBA00004141"/>
    </source>
</evidence>
<name>A0A427YM96_9TREE</name>
<feature type="transmembrane region" description="Helical" evidence="10">
    <location>
        <begin position="628"/>
        <end position="647"/>
    </location>
</feature>
<evidence type="ECO:0000256" key="5">
    <source>
        <dbReference type="ARBA" id="ARBA00022842"/>
    </source>
</evidence>
<evidence type="ECO:0000256" key="8">
    <source>
        <dbReference type="ARBA" id="ARBA00023136"/>
    </source>
</evidence>
<dbReference type="GO" id="GO:0005886">
    <property type="term" value="C:plasma membrane"/>
    <property type="evidence" value="ECO:0007669"/>
    <property type="project" value="TreeGrafter"/>
</dbReference>
<feature type="domain" description="SLC41A/MgtE integral membrane" evidence="11">
    <location>
        <begin position="261"/>
        <end position="437"/>
    </location>
</feature>
<feature type="transmembrane region" description="Helical" evidence="10">
    <location>
        <begin position="592"/>
        <end position="616"/>
    </location>
</feature>
<feature type="transmembrane region" description="Helical" evidence="10">
    <location>
        <begin position="510"/>
        <end position="529"/>
    </location>
</feature>
<comment type="subcellular location">
    <subcellularLocation>
        <location evidence="1">Membrane</location>
        <topology evidence="1">Multi-pass membrane protein</topology>
    </subcellularLocation>
</comment>
<protein>
    <recommendedName>
        <fullName evidence="11">SLC41A/MgtE integral membrane domain-containing protein</fullName>
    </recommendedName>
</protein>
<dbReference type="InterPro" id="IPR045349">
    <property type="entry name" value="SLC41A1-3"/>
</dbReference>
<keyword evidence="4 10" id="KW-0812">Transmembrane</keyword>
<dbReference type="InterPro" id="IPR006667">
    <property type="entry name" value="SLC41_membr_dom"/>
</dbReference>
<feature type="transmembrane region" description="Helical" evidence="10">
    <location>
        <begin position="478"/>
        <end position="498"/>
    </location>
</feature>
<keyword evidence="7" id="KW-0406">Ion transport</keyword>
<evidence type="ECO:0000256" key="4">
    <source>
        <dbReference type="ARBA" id="ARBA00022692"/>
    </source>
</evidence>
<feature type="compositionally biased region" description="Basic and acidic residues" evidence="9">
    <location>
        <begin position="118"/>
        <end position="127"/>
    </location>
</feature>
<evidence type="ECO:0000256" key="10">
    <source>
        <dbReference type="SAM" id="Phobius"/>
    </source>
</evidence>
<keyword evidence="13" id="KW-1185">Reference proteome</keyword>
<dbReference type="GO" id="GO:0008324">
    <property type="term" value="F:monoatomic cation transmembrane transporter activity"/>
    <property type="evidence" value="ECO:0007669"/>
    <property type="project" value="InterPro"/>
</dbReference>
<dbReference type="Proteomes" id="UP000279259">
    <property type="component" value="Unassembled WGS sequence"/>
</dbReference>
<evidence type="ECO:0000256" key="7">
    <source>
        <dbReference type="ARBA" id="ARBA00023065"/>
    </source>
</evidence>
<feature type="transmembrane region" description="Helical" evidence="10">
    <location>
        <begin position="422"/>
        <end position="443"/>
    </location>
</feature>
<gene>
    <name evidence="12" type="ORF">EHS25_008630</name>
</gene>
<feature type="transmembrane region" description="Helical" evidence="10">
    <location>
        <begin position="449"/>
        <end position="466"/>
    </location>
</feature>
<organism evidence="12 13">
    <name type="scientific">Saitozyma podzolica</name>
    <dbReference type="NCBI Taxonomy" id="1890683"/>
    <lineage>
        <taxon>Eukaryota</taxon>
        <taxon>Fungi</taxon>
        <taxon>Dikarya</taxon>
        <taxon>Basidiomycota</taxon>
        <taxon>Agaricomycotina</taxon>
        <taxon>Tremellomycetes</taxon>
        <taxon>Tremellales</taxon>
        <taxon>Trimorphomycetaceae</taxon>
        <taxon>Saitozyma</taxon>
    </lineage>
</organism>
<keyword evidence="5" id="KW-0460">Magnesium</keyword>
<feature type="domain" description="SLC41A/MgtE integral membrane" evidence="11">
    <location>
        <begin position="517"/>
        <end position="645"/>
    </location>
</feature>
<reference evidence="12 13" key="1">
    <citation type="submission" date="2018-11" db="EMBL/GenBank/DDBJ databases">
        <title>Genome sequence of Saitozyma podzolica DSM 27192.</title>
        <authorList>
            <person name="Aliyu H."/>
            <person name="Gorte O."/>
            <person name="Ochsenreither K."/>
        </authorList>
    </citation>
    <scope>NUCLEOTIDE SEQUENCE [LARGE SCALE GENOMIC DNA]</scope>
    <source>
        <strain evidence="12 13">DSM 27192</strain>
    </source>
</reference>
<keyword evidence="8 10" id="KW-0472">Membrane</keyword>
<evidence type="ECO:0000259" key="11">
    <source>
        <dbReference type="Pfam" id="PF01769"/>
    </source>
</evidence>
<feature type="transmembrane region" description="Helical" evidence="10">
    <location>
        <begin position="565"/>
        <end position="586"/>
    </location>
</feature>
<dbReference type="PANTHER" id="PTHR16228:SF7">
    <property type="entry name" value="SLC41A_MGTE INTEGRAL MEMBRANE DOMAIN-CONTAINING PROTEIN"/>
    <property type="match status" value="1"/>
</dbReference>
<dbReference type="Gene3D" id="1.10.357.20">
    <property type="entry name" value="SLC41 divalent cation transporters, integral membrane domain"/>
    <property type="match status" value="2"/>
</dbReference>
<proteinExistence type="inferred from homology"/>
<dbReference type="Pfam" id="PF01769">
    <property type="entry name" value="MgtE"/>
    <property type="match status" value="2"/>
</dbReference>
<feature type="region of interest" description="Disordered" evidence="9">
    <location>
        <begin position="25"/>
        <end position="196"/>
    </location>
</feature>
<evidence type="ECO:0000313" key="13">
    <source>
        <dbReference type="Proteomes" id="UP000279259"/>
    </source>
</evidence>
<dbReference type="InterPro" id="IPR036739">
    <property type="entry name" value="SLC41_membr_dom_sf"/>
</dbReference>